<feature type="compositionally biased region" description="Basic and acidic residues" evidence="18">
    <location>
        <begin position="936"/>
        <end position="946"/>
    </location>
</feature>
<dbReference type="Proteomes" id="UP000290174">
    <property type="component" value="Unassembled WGS sequence"/>
</dbReference>
<comment type="caution">
    <text evidence="21">The sequence shown here is derived from an EMBL/GenBank/DDBJ whole genome shotgun (WGS) entry which is preliminary data.</text>
</comment>
<dbReference type="GO" id="GO:0008955">
    <property type="term" value="F:peptidoglycan glycosyltransferase activity"/>
    <property type="evidence" value="ECO:0007669"/>
    <property type="project" value="UniProtKB-EC"/>
</dbReference>
<evidence type="ECO:0000259" key="20">
    <source>
        <dbReference type="Pfam" id="PF00912"/>
    </source>
</evidence>
<keyword evidence="8" id="KW-0328">Glycosyltransferase</keyword>
<evidence type="ECO:0000256" key="7">
    <source>
        <dbReference type="ARBA" id="ARBA00022670"/>
    </source>
</evidence>
<keyword evidence="11" id="KW-0133">Cell shape</keyword>
<feature type="region of interest" description="Disordered" evidence="18">
    <location>
        <begin position="881"/>
        <end position="946"/>
    </location>
</feature>
<evidence type="ECO:0000259" key="19">
    <source>
        <dbReference type="Pfam" id="PF00905"/>
    </source>
</evidence>
<feature type="domain" description="Glycosyl transferase family 51" evidence="20">
    <location>
        <begin position="145"/>
        <end position="321"/>
    </location>
</feature>
<evidence type="ECO:0000256" key="5">
    <source>
        <dbReference type="ARBA" id="ARBA00022475"/>
    </source>
</evidence>
<dbReference type="GO" id="GO:0009252">
    <property type="term" value="P:peptidoglycan biosynthetic process"/>
    <property type="evidence" value="ECO:0007669"/>
    <property type="project" value="UniProtKB-UniPathway"/>
</dbReference>
<dbReference type="Gene3D" id="1.10.3810.10">
    <property type="entry name" value="Biosynthetic peptidoglycan transglycosylase-like"/>
    <property type="match status" value="1"/>
</dbReference>
<dbReference type="GO" id="GO:0005886">
    <property type="term" value="C:plasma membrane"/>
    <property type="evidence" value="ECO:0007669"/>
    <property type="project" value="UniProtKB-SubCell"/>
</dbReference>
<dbReference type="AlphaFoldDB" id="A0A4Q0QPZ8"/>
<evidence type="ECO:0000313" key="21">
    <source>
        <dbReference type="EMBL" id="RXG98010.1"/>
    </source>
</evidence>
<keyword evidence="9 21" id="KW-0808">Transferase</keyword>
<keyword evidence="10" id="KW-0378">Hydrolase</keyword>
<evidence type="ECO:0000256" key="18">
    <source>
        <dbReference type="SAM" id="MobiDB-lite"/>
    </source>
</evidence>
<comment type="pathway">
    <text evidence="2">Cell wall biogenesis; peptidoglycan biosynthesis.</text>
</comment>
<dbReference type="Gene3D" id="3.40.710.10">
    <property type="entry name" value="DD-peptidase/beta-lactamase superfamily"/>
    <property type="match status" value="1"/>
</dbReference>
<dbReference type="Pfam" id="PF00905">
    <property type="entry name" value="Transpeptidase"/>
    <property type="match status" value="1"/>
</dbReference>
<feature type="domain" description="Penicillin-binding protein transpeptidase" evidence="19">
    <location>
        <begin position="521"/>
        <end position="811"/>
    </location>
</feature>
<dbReference type="GO" id="GO:0030288">
    <property type="term" value="C:outer membrane-bounded periplasmic space"/>
    <property type="evidence" value="ECO:0007669"/>
    <property type="project" value="TreeGrafter"/>
</dbReference>
<evidence type="ECO:0000256" key="6">
    <source>
        <dbReference type="ARBA" id="ARBA00022645"/>
    </source>
</evidence>
<comment type="catalytic activity">
    <reaction evidence="17">
        <text>[GlcNAc-(1-&gt;4)-Mur2Ac(oyl-L-Ala-gamma-D-Glu-L-Lys-D-Ala-D-Ala)](n)-di-trans,octa-cis-undecaprenyl diphosphate + beta-D-GlcNAc-(1-&gt;4)-Mur2Ac(oyl-L-Ala-gamma-D-Glu-L-Lys-D-Ala-D-Ala)-di-trans,octa-cis-undecaprenyl diphosphate = [GlcNAc-(1-&gt;4)-Mur2Ac(oyl-L-Ala-gamma-D-Glu-L-Lys-D-Ala-D-Ala)](n+1)-di-trans,octa-cis-undecaprenyl diphosphate + di-trans,octa-cis-undecaprenyl diphosphate + H(+)</text>
        <dbReference type="Rhea" id="RHEA:23708"/>
        <dbReference type="Rhea" id="RHEA-COMP:9602"/>
        <dbReference type="Rhea" id="RHEA-COMP:9603"/>
        <dbReference type="ChEBI" id="CHEBI:15378"/>
        <dbReference type="ChEBI" id="CHEBI:58405"/>
        <dbReference type="ChEBI" id="CHEBI:60033"/>
        <dbReference type="ChEBI" id="CHEBI:78435"/>
        <dbReference type="EC" id="2.4.99.28"/>
    </reaction>
</comment>
<proteinExistence type="inferred from homology"/>
<dbReference type="UniPathway" id="UPA00219"/>
<evidence type="ECO:0000256" key="12">
    <source>
        <dbReference type="ARBA" id="ARBA00022984"/>
    </source>
</evidence>
<evidence type="ECO:0000256" key="17">
    <source>
        <dbReference type="ARBA" id="ARBA00049902"/>
    </source>
</evidence>
<evidence type="ECO:0000256" key="10">
    <source>
        <dbReference type="ARBA" id="ARBA00022801"/>
    </source>
</evidence>
<dbReference type="InterPro" id="IPR036950">
    <property type="entry name" value="PBP_transglycosylase"/>
</dbReference>
<dbReference type="GO" id="GO:0006508">
    <property type="term" value="P:proteolysis"/>
    <property type="evidence" value="ECO:0007669"/>
    <property type="project" value="UniProtKB-KW"/>
</dbReference>
<dbReference type="FunFam" id="1.10.3810.10:FF:000001">
    <property type="entry name" value="Penicillin-binding protein 1A"/>
    <property type="match status" value="1"/>
</dbReference>
<keyword evidence="12" id="KW-0573">Peptidoglycan synthesis</keyword>
<evidence type="ECO:0000256" key="2">
    <source>
        <dbReference type="ARBA" id="ARBA00004752"/>
    </source>
</evidence>
<dbReference type="GO" id="GO:0071555">
    <property type="term" value="P:cell wall organization"/>
    <property type="evidence" value="ECO:0007669"/>
    <property type="project" value="UniProtKB-KW"/>
</dbReference>
<evidence type="ECO:0000256" key="16">
    <source>
        <dbReference type="ARBA" id="ARBA00034000"/>
    </source>
</evidence>
<dbReference type="Pfam" id="PF00912">
    <property type="entry name" value="Transgly"/>
    <property type="match status" value="1"/>
</dbReference>
<dbReference type="InterPro" id="IPR001460">
    <property type="entry name" value="PCN-bd_Tpept"/>
</dbReference>
<comment type="catalytic activity">
    <reaction evidence="16">
        <text>Preferential cleavage: (Ac)2-L-Lys-D-Ala-|-D-Ala. Also transpeptidation of peptidyl-alanyl moieties that are N-acyl substituents of D-alanine.</text>
        <dbReference type="EC" id="3.4.16.4"/>
    </reaction>
</comment>
<reference evidence="21 22" key="1">
    <citation type="submission" date="2018-11" db="EMBL/GenBank/DDBJ databases">
        <title>Bradyrhizobium sp. nov., isolated from effective nodules of peanut in China.</title>
        <authorList>
            <person name="Li Y."/>
        </authorList>
    </citation>
    <scope>NUCLEOTIDE SEQUENCE [LARGE SCALE GENOMIC DNA]</scope>
    <source>
        <strain evidence="21 22">CCBAU 51770</strain>
    </source>
</reference>
<evidence type="ECO:0000256" key="3">
    <source>
        <dbReference type="ARBA" id="ARBA00007090"/>
    </source>
</evidence>
<keyword evidence="5" id="KW-1003">Cell membrane</keyword>
<dbReference type="InterPro" id="IPR023346">
    <property type="entry name" value="Lysozyme-like_dom_sf"/>
</dbReference>
<dbReference type="GO" id="GO:0008658">
    <property type="term" value="F:penicillin binding"/>
    <property type="evidence" value="ECO:0007669"/>
    <property type="project" value="InterPro"/>
</dbReference>
<evidence type="ECO:0000256" key="14">
    <source>
        <dbReference type="ARBA" id="ARBA00023268"/>
    </source>
</evidence>
<dbReference type="RefSeq" id="WP_128937111.1">
    <property type="nucleotide sequence ID" value="NZ_CP022221.1"/>
</dbReference>
<dbReference type="EMBL" id="RKMK01000010">
    <property type="protein sequence ID" value="RXG98010.1"/>
    <property type="molecule type" value="Genomic_DNA"/>
</dbReference>
<evidence type="ECO:0000256" key="9">
    <source>
        <dbReference type="ARBA" id="ARBA00022679"/>
    </source>
</evidence>
<sequence length="954" mass="105667">MDSILIKIFATALAFSQVTTRPDGIKTEFDAVRDRFEVAELLSAGCAHMRKAFDIEDINLDDLIATAMDDKEALSSEIKALKGLNLADLQVAYRQFCKVENVQDSPVDLGQVITFYNSAVKDLPDAAQLEHLRLSGTSEVLDNKGEQLAEIYAPNNRRISVKLADIPEAVRNAFIAAEDKRFFQHAGIDERGLVRAFIGNFTHPGRPQGGSTITQQVAKNLLVGNDITYERKLREMIVASRMERALTKAEILELYLNSIYLGRGAWGIEIAARSYFGKPAKALSAVEGALLAGLAKGPNYFNPDHHPERARERLAYVLGRMRDDAMIDDAAAKAVLPQLVEYRPTRRDFGFHFVDHIAREAKLVAGLDTLTNASYTVRSTINSALQRVVEATLQEGLARYELNTGRYKFEGPEANISDAVRRIAADLKATEPAWLAALKATRLPLYDVHWDSAVVLENARGKRGHAINVGLTDGRILPLNTWSAAIQRGLKPYDVVYVQLREAKGKEAARADLRIRPNVQGAALVLGNETGRILAMAGGFSYPASQLNRVVQTLRQPGSTLKPLTYLAALRKGLQPNTLVMDEPITLTPIGATVHARRGDFWSPKNYDGGALGAITLRRALENSRNLATVQLLASGLDDSAERGLDRVCELAMEAQLYKDCMRYYPFVLGAQTVRLIDLAAFYAAIANEGARPRPHAIERIEQDGRPIYQHDPRAVDWIGSADRASFYQLKSMLQGVLARGTARVVKHLSPFVGGKTGTTDNAVDAWFVGFTNDVTIAIWVGYDNSDGGRRSLGSGQTGSKVALPMFEPIVQAAWELHAPKMALNGPSREALHQLAPLSIDPHTGDPSPPGSGRAFTEYLKRDPSGRIDDTQFRIVSRAESYAHRGGRDEDDGPFQQWSYDNRHYGDNRSPFPFPTWRLGPREYPSWRGPPDDEDRLPRPPLRVDPDYFWRRLN</sequence>
<keyword evidence="13" id="KW-0472">Membrane</keyword>
<comment type="similarity">
    <text evidence="3">In the C-terminal section; belongs to the transpeptidase family.</text>
</comment>
<dbReference type="SUPFAM" id="SSF56601">
    <property type="entry name" value="beta-lactamase/transpeptidase-like"/>
    <property type="match status" value="1"/>
</dbReference>
<dbReference type="SUPFAM" id="SSF53955">
    <property type="entry name" value="Lysozyme-like"/>
    <property type="match status" value="1"/>
</dbReference>
<dbReference type="PANTHER" id="PTHR32282:SF11">
    <property type="entry name" value="PENICILLIN-BINDING PROTEIN 1B"/>
    <property type="match status" value="1"/>
</dbReference>
<keyword evidence="6" id="KW-0121">Carboxypeptidase</keyword>
<dbReference type="GO" id="GO:0009002">
    <property type="term" value="F:serine-type D-Ala-D-Ala carboxypeptidase activity"/>
    <property type="evidence" value="ECO:0007669"/>
    <property type="project" value="UniProtKB-EC"/>
</dbReference>
<evidence type="ECO:0000256" key="13">
    <source>
        <dbReference type="ARBA" id="ARBA00023136"/>
    </source>
</evidence>
<gene>
    <name evidence="21" type="ORF">EAS61_14370</name>
</gene>
<keyword evidence="14" id="KW-0511">Multifunctional enzyme</keyword>
<feature type="region of interest" description="Disordered" evidence="18">
    <location>
        <begin position="838"/>
        <end position="865"/>
    </location>
</feature>
<dbReference type="InterPro" id="IPR012338">
    <property type="entry name" value="Beta-lactam/transpept-like"/>
</dbReference>
<protein>
    <submittedName>
        <fullName evidence="21">Glycosyl transferase</fullName>
    </submittedName>
</protein>
<dbReference type="InterPro" id="IPR050396">
    <property type="entry name" value="Glycosyltr_51/Transpeptidase"/>
</dbReference>
<accession>A0A4Q0QPZ8</accession>
<keyword evidence="7" id="KW-0645">Protease</keyword>
<comment type="similarity">
    <text evidence="4">In the N-terminal section; belongs to the glycosyltransferase 51 family.</text>
</comment>
<name>A0A4Q0QPZ8_9BRAD</name>
<evidence type="ECO:0000313" key="22">
    <source>
        <dbReference type="Proteomes" id="UP000290174"/>
    </source>
</evidence>
<evidence type="ECO:0000256" key="11">
    <source>
        <dbReference type="ARBA" id="ARBA00022960"/>
    </source>
</evidence>
<dbReference type="PANTHER" id="PTHR32282">
    <property type="entry name" value="BINDING PROTEIN TRANSPEPTIDASE, PUTATIVE-RELATED"/>
    <property type="match status" value="1"/>
</dbReference>
<evidence type="ECO:0000256" key="1">
    <source>
        <dbReference type="ARBA" id="ARBA00004236"/>
    </source>
</evidence>
<evidence type="ECO:0000256" key="8">
    <source>
        <dbReference type="ARBA" id="ARBA00022676"/>
    </source>
</evidence>
<dbReference type="InterPro" id="IPR001264">
    <property type="entry name" value="Glyco_trans_51"/>
</dbReference>
<keyword evidence="15" id="KW-0961">Cell wall biogenesis/degradation</keyword>
<evidence type="ECO:0000256" key="4">
    <source>
        <dbReference type="ARBA" id="ARBA00007739"/>
    </source>
</evidence>
<evidence type="ECO:0000256" key="15">
    <source>
        <dbReference type="ARBA" id="ARBA00023316"/>
    </source>
</evidence>
<comment type="subcellular location">
    <subcellularLocation>
        <location evidence="1">Cell membrane</location>
    </subcellularLocation>
</comment>
<dbReference type="GO" id="GO:0008360">
    <property type="term" value="P:regulation of cell shape"/>
    <property type="evidence" value="ECO:0007669"/>
    <property type="project" value="UniProtKB-KW"/>
</dbReference>
<organism evidence="21 22">
    <name type="scientific">Bradyrhizobium zhanjiangense</name>
    <dbReference type="NCBI Taxonomy" id="1325107"/>
    <lineage>
        <taxon>Bacteria</taxon>
        <taxon>Pseudomonadati</taxon>
        <taxon>Pseudomonadota</taxon>
        <taxon>Alphaproteobacteria</taxon>
        <taxon>Hyphomicrobiales</taxon>
        <taxon>Nitrobacteraceae</taxon>
        <taxon>Bradyrhizobium</taxon>
    </lineage>
</organism>